<reference evidence="1" key="1">
    <citation type="submission" date="2023-04" db="EMBL/GenBank/DDBJ databases">
        <title>Draft Genome sequencing of Naganishia species isolated from polar environments using Oxford Nanopore Technology.</title>
        <authorList>
            <person name="Leo P."/>
            <person name="Venkateswaran K."/>
        </authorList>
    </citation>
    <scope>NUCLEOTIDE SEQUENCE</scope>
    <source>
        <strain evidence="1">MNA-CCFEE 5261</strain>
    </source>
</reference>
<protein>
    <submittedName>
        <fullName evidence="1">Mannosyl-oligosaccharide alpha-1,2-mannosidase</fullName>
    </submittedName>
</protein>
<accession>A0ACC2UWM6</accession>
<dbReference type="Proteomes" id="UP001241377">
    <property type="component" value="Unassembled WGS sequence"/>
</dbReference>
<evidence type="ECO:0000313" key="2">
    <source>
        <dbReference type="Proteomes" id="UP001241377"/>
    </source>
</evidence>
<gene>
    <name evidence="1" type="primary">MNS1_2</name>
    <name evidence="1" type="ORF">QFC19_009220</name>
</gene>
<proteinExistence type="predicted"/>
<evidence type="ECO:0000313" key="1">
    <source>
        <dbReference type="EMBL" id="KAJ9091124.1"/>
    </source>
</evidence>
<sequence length="603" mass="69409">MAHNRTLLGSKWKAKPAGLPLYKEKPLAVSHKRNKIVMLFKGFLVSLVLYLGFYVVTNRKSTTLWSSRQEEVRQVFLESWNSYRNHGWGTDVYHPITEKGENMGPKPLGWMIVDSLDTLALMDLPDQLKQAREWIKTDLNYHFDYEVNVFETTIRMLGGLLSAHHLTKDDLYLDRAVDLANALIGGFESPSGLPYSSVNLETGKGVKNHVDNGASSTAEVSTLQLEFKYLAKLTGEAMFWEKAEKIMEILDNNKPQDGLVPIYVHPDTGKYQGSLIRLGSRGDSYYEYLLKQHLQTKEQVYWDMYRESVAGVQKHLVRKTAKSGLTFIGELEHGIGGPLSPKMDHLVCFYGGLLAVGATNGLTYQEAKKQPFWNEERESHFKLGEELTYTCYRMYKDVPTGLSPEIVVFNEEDNGQADFFIKPLDRHNLQRPETVESLFYLYRLTGDNKYREYGYEIFQSFVKHTKVTNNQGEVSYTSLADVTQIPPRKRDNLESFWFAETLKYLYLLFDETNKIPLDQYVFNTEAHPFPVFDPEPFTTGWRRQFTKVGQEKQKETHKISNKKPPQAAPANKPLEEQEKEVVKENPEIKSPPKESEEMFNILE</sequence>
<keyword evidence="2" id="KW-1185">Reference proteome</keyword>
<organism evidence="1 2">
    <name type="scientific">Naganishia cerealis</name>
    <dbReference type="NCBI Taxonomy" id="610337"/>
    <lineage>
        <taxon>Eukaryota</taxon>
        <taxon>Fungi</taxon>
        <taxon>Dikarya</taxon>
        <taxon>Basidiomycota</taxon>
        <taxon>Agaricomycotina</taxon>
        <taxon>Tremellomycetes</taxon>
        <taxon>Filobasidiales</taxon>
        <taxon>Filobasidiaceae</taxon>
        <taxon>Naganishia</taxon>
    </lineage>
</organism>
<name>A0ACC2UWM6_9TREE</name>
<dbReference type="EMBL" id="JASBWR010000154">
    <property type="protein sequence ID" value="KAJ9091124.1"/>
    <property type="molecule type" value="Genomic_DNA"/>
</dbReference>
<comment type="caution">
    <text evidence="1">The sequence shown here is derived from an EMBL/GenBank/DDBJ whole genome shotgun (WGS) entry which is preliminary data.</text>
</comment>